<organism evidence="2 3">
    <name type="scientific">Candidatus Uhrbacteria bacterium CG10_big_fil_rev_8_21_14_0_10_50_16</name>
    <dbReference type="NCBI Taxonomy" id="1975039"/>
    <lineage>
        <taxon>Bacteria</taxon>
        <taxon>Candidatus Uhriibacteriota</taxon>
    </lineage>
</organism>
<evidence type="ECO:0000259" key="1">
    <source>
        <dbReference type="Pfam" id="PF01996"/>
    </source>
</evidence>
<protein>
    <submittedName>
        <fullName evidence="2">F420-0--gamma-glutamyl ligase</fullName>
    </submittedName>
</protein>
<keyword evidence="2" id="KW-0436">Ligase</keyword>
<evidence type="ECO:0000313" key="2">
    <source>
        <dbReference type="EMBL" id="PIR47465.1"/>
    </source>
</evidence>
<dbReference type="Proteomes" id="UP000230084">
    <property type="component" value="Unassembled WGS sequence"/>
</dbReference>
<dbReference type="SUPFAM" id="SSF144010">
    <property type="entry name" value="CofE-like"/>
    <property type="match status" value="1"/>
</dbReference>
<dbReference type="InterPro" id="IPR002847">
    <property type="entry name" value="F420-0_gamma-glut_ligase-dom"/>
</dbReference>
<dbReference type="Gene3D" id="3.30.1330.100">
    <property type="entry name" value="CofE-like"/>
    <property type="match status" value="1"/>
</dbReference>
<dbReference type="GO" id="GO:0016874">
    <property type="term" value="F:ligase activity"/>
    <property type="evidence" value="ECO:0007669"/>
    <property type="project" value="UniProtKB-KW"/>
</dbReference>
<sequence length="233" mass="25543">MKNSITIGKHKNKSIHVGGRSYDRLPIKTPLITKEHNLVDVCVSGTKSLMQQDDILFVSEKIVAISQGRAYPLMHIHPRPLAVWLSQYVSKSPNGIGLASPYTMELAFKQAGVARMLLATVASALTRPFGIHGVFYLVAGNSVNAIDGPCDFAIPPYNHYAKMAPQKPSRVAKELKRELGFDVVVIDANDLGVNILGKSSRKISTRFCKELFKDNPMGQSTEQTPICIVRLAA</sequence>
<reference evidence="2 3" key="1">
    <citation type="submission" date="2017-09" db="EMBL/GenBank/DDBJ databases">
        <title>Depth-based differentiation of microbial function through sediment-hosted aquifers and enrichment of novel symbionts in the deep terrestrial subsurface.</title>
        <authorList>
            <person name="Probst A.J."/>
            <person name="Ladd B."/>
            <person name="Jarett J.K."/>
            <person name="Geller-Mcgrath D.E."/>
            <person name="Sieber C.M."/>
            <person name="Emerson J.B."/>
            <person name="Anantharaman K."/>
            <person name="Thomas B.C."/>
            <person name="Malmstrom R."/>
            <person name="Stieglmeier M."/>
            <person name="Klingl A."/>
            <person name="Woyke T."/>
            <person name="Ryan C.M."/>
            <person name="Banfield J.F."/>
        </authorList>
    </citation>
    <scope>NUCLEOTIDE SEQUENCE [LARGE SCALE GENOMIC DNA]</scope>
    <source>
        <strain evidence="2">CG10_big_fil_rev_8_21_14_0_10_50_16</strain>
    </source>
</reference>
<accession>A0A2H0RNX1</accession>
<feature type="domain" description="Coenzyme F420:L-glutamate ligase-like" evidence="1">
    <location>
        <begin position="27"/>
        <end position="181"/>
    </location>
</feature>
<dbReference type="EMBL" id="PCYM01000006">
    <property type="protein sequence ID" value="PIR47465.1"/>
    <property type="molecule type" value="Genomic_DNA"/>
</dbReference>
<gene>
    <name evidence="2" type="ORF">COV06_03340</name>
</gene>
<name>A0A2H0RNX1_9BACT</name>
<comment type="caution">
    <text evidence="2">The sequence shown here is derived from an EMBL/GenBank/DDBJ whole genome shotgun (WGS) entry which is preliminary data.</text>
</comment>
<dbReference type="Pfam" id="PF01996">
    <property type="entry name" value="F420_ligase"/>
    <property type="match status" value="1"/>
</dbReference>
<evidence type="ECO:0000313" key="3">
    <source>
        <dbReference type="Proteomes" id="UP000230084"/>
    </source>
</evidence>
<dbReference type="AlphaFoldDB" id="A0A2H0RNX1"/>
<proteinExistence type="predicted"/>